<evidence type="ECO:0000313" key="1">
    <source>
        <dbReference type="EMBL" id="MBX02598.1"/>
    </source>
</evidence>
<dbReference type="EMBL" id="GGEC01022114">
    <property type="protein sequence ID" value="MBX02598.1"/>
    <property type="molecule type" value="Transcribed_RNA"/>
</dbReference>
<reference evidence="1" key="1">
    <citation type="submission" date="2018-02" db="EMBL/GenBank/DDBJ databases">
        <title>Rhizophora mucronata_Transcriptome.</title>
        <authorList>
            <person name="Meera S.P."/>
            <person name="Sreeshan A."/>
            <person name="Augustine A."/>
        </authorList>
    </citation>
    <scope>NUCLEOTIDE SEQUENCE</scope>
    <source>
        <tissue evidence="1">Leaf</tissue>
    </source>
</reference>
<accession>A0A2P2KA43</accession>
<sequence>MTKITNLSSSVTKKA</sequence>
<name>A0A2P2KA43_RHIMU</name>
<proteinExistence type="predicted"/>
<protein>
    <submittedName>
        <fullName evidence="1">Uncharacterized protein</fullName>
    </submittedName>
</protein>
<organism evidence="1">
    <name type="scientific">Rhizophora mucronata</name>
    <name type="common">Asiatic mangrove</name>
    <dbReference type="NCBI Taxonomy" id="61149"/>
    <lineage>
        <taxon>Eukaryota</taxon>
        <taxon>Viridiplantae</taxon>
        <taxon>Streptophyta</taxon>
        <taxon>Embryophyta</taxon>
        <taxon>Tracheophyta</taxon>
        <taxon>Spermatophyta</taxon>
        <taxon>Magnoliopsida</taxon>
        <taxon>eudicotyledons</taxon>
        <taxon>Gunneridae</taxon>
        <taxon>Pentapetalae</taxon>
        <taxon>rosids</taxon>
        <taxon>fabids</taxon>
        <taxon>Malpighiales</taxon>
        <taxon>Rhizophoraceae</taxon>
        <taxon>Rhizophora</taxon>
    </lineage>
</organism>